<evidence type="ECO:0000256" key="2">
    <source>
        <dbReference type="SAM" id="Phobius"/>
    </source>
</evidence>
<dbReference type="SUPFAM" id="SSF51230">
    <property type="entry name" value="Single hybrid motif"/>
    <property type="match status" value="1"/>
</dbReference>
<dbReference type="Gene3D" id="2.40.420.20">
    <property type="match status" value="1"/>
</dbReference>
<keyword evidence="2" id="KW-1133">Transmembrane helix</keyword>
<accession>A0ABY7BPH2</accession>
<evidence type="ECO:0000313" key="4">
    <source>
        <dbReference type="Proteomes" id="UP001164909"/>
    </source>
</evidence>
<organism evidence="3 4">
    <name type="scientific">Caldicellulosiruptor morganii</name>
    <dbReference type="NCBI Taxonomy" id="1387555"/>
    <lineage>
        <taxon>Bacteria</taxon>
        <taxon>Bacillati</taxon>
        <taxon>Bacillota</taxon>
        <taxon>Bacillota incertae sedis</taxon>
        <taxon>Caldicellulosiruptorales</taxon>
        <taxon>Caldicellulosiruptoraceae</taxon>
        <taxon>Caldicellulosiruptor</taxon>
    </lineage>
</organism>
<proteinExistence type="predicted"/>
<dbReference type="EMBL" id="CP113865">
    <property type="protein sequence ID" value="WAM33956.1"/>
    <property type="molecule type" value="Genomic_DNA"/>
</dbReference>
<evidence type="ECO:0000313" key="3">
    <source>
        <dbReference type="EMBL" id="WAM33956.1"/>
    </source>
</evidence>
<sequence length="533" mass="60775">MRLKNSVFLIGFITVCIIVLIAVNLFTKNISKQHAEKIEDKNVVKVERKNLFEEITLRGVVNAKERPIFSPTSAKVKSVLIKEGGYVKKDDLIAVLDDEKLRIEIKKKERERQILYHDLENLYTKLKKCSVYSPYDGQVKEIYVKESDVVSKGSPICKVVRTNEVYFTVSFPAWLFESIDKGQQIKIILPELEQEAMGYVRGKSSVFYTNENGFLVFDVEIALKGNNLPVKTKAYCIFEHKGQKIRSLNEGVVTLEENIIKSTADGTVKSVKISQFSNIKRNQLVVELLNDEILEQIENKKEQIEQISEEISELKNELSKFLIRSPLEGIISNINIAEGQLINEGEKIAVIWNPQNLVFESKISELELNRVKKGQKVILQFEIPGRIGTKETVNGTVEYIGLQPLEKVEDASISFYPIKIGFKSSKFKRGIHGTAKIMALVKQNAVCIPVEALREENGKYYVWVKKLNNKNSSEVLKEDRIVDEYGSKASYYRNAEKRDVVVGENNKQYVEILNGLKEGEEVVLPQAYENIQK</sequence>
<dbReference type="RefSeq" id="WP_045168539.1">
    <property type="nucleotide sequence ID" value="NZ_CP113865.1"/>
</dbReference>
<dbReference type="PANTHER" id="PTHR30469">
    <property type="entry name" value="MULTIDRUG RESISTANCE PROTEIN MDTA"/>
    <property type="match status" value="1"/>
</dbReference>
<gene>
    <name evidence="3" type="ORF">OTK00_000098</name>
</gene>
<dbReference type="Gene3D" id="2.40.50.100">
    <property type="match status" value="2"/>
</dbReference>
<dbReference type="Proteomes" id="UP001164909">
    <property type="component" value="Chromosome"/>
</dbReference>
<protein>
    <submittedName>
        <fullName evidence="3">HlyD family efflux transporter periplasmic adaptor subunit</fullName>
    </submittedName>
</protein>
<dbReference type="InterPro" id="IPR011053">
    <property type="entry name" value="Single_hybrid_motif"/>
</dbReference>
<keyword evidence="2" id="KW-0812">Transmembrane</keyword>
<name>A0ABY7BPH2_9FIRM</name>
<keyword evidence="4" id="KW-1185">Reference proteome</keyword>
<feature type="transmembrane region" description="Helical" evidence="2">
    <location>
        <begin position="7"/>
        <end position="27"/>
    </location>
</feature>
<feature type="coiled-coil region" evidence="1">
    <location>
        <begin position="286"/>
        <end position="324"/>
    </location>
</feature>
<evidence type="ECO:0000256" key="1">
    <source>
        <dbReference type="SAM" id="Coils"/>
    </source>
</evidence>
<keyword evidence="1" id="KW-0175">Coiled coil</keyword>
<reference evidence="3" key="1">
    <citation type="submission" date="2022-12" db="EMBL/GenBank/DDBJ databases">
        <authorList>
            <person name="Bing R.G."/>
            <person name="Willard D.J."/>
            <person name="Manesh M.J.H."/>
            <person name="Laemthong T."/>
            <person name="Crosby J.R."/>
            <person name="Kelly R.M."/>
        </authorList>
    </citation>
    <scope>NUCLEOTIDE SEQUENCE</scope>
    <source>
        <strain evidence="3">DSM 8990</strain>
    </source>
</reference>
<keyword evidence="2" id="KW-0472">Membrane</keyword>